<keyword evidence="1" id="KW-0808">Transferase</keyword>
<evidence type="ECO:0000313" key="5">
    <source>
        <dbReference type="Proteomes" id="UP001595528"/>
    </source>
</evidence>
<protein>
    <submittedName>
        <fullName evidence="4">Hydroxymethylglutaryl-CoA synthase family protein</fullName>
    </submittedName>
</protein>
<sequence length="486" mass="51806">MASIGITAYGGYIPRLRLDRKTVAAAHAWAQPGLRGRGKGERSMCHWDEDTVTMAVEAGRDCLTGIDPAMIGGLALASTTLPFADRQNAAIVATALGLDRQVASADIAGSQRAALAALRAALGQVAVQPGRGALCVASEHRITKPASVQELITGDGAAALAVGSDGVIAEFLGAGAVTADFVDHFRESGADFDYGWEERWVREEGYQKFVPAAVKAALAEAGVEPGAVNHFVMPCIFPKLAERIAKGLGIDEGSVADTLDGVCGETGAAHPLVMLAHCLETAKAGEVIVVAGFGQGADALVFRTTDALAKLPKRIGIGGYLKHRKEETNYLKFLSFNGHLAIDWGMRAEQDTKTALTSAWRNVDMVGHFDGGRCTRCGTVQFPKTRICVNPNCQETDTQEPYSFADKTGQVASFTADWLTHSYAPPLHFGAVTFAEGGKVTMEMTDDEVGAISIGQDMRMVYRIKDFDFVRGYRRYFWKAAPAIGG</sequence>
<dbReference type="CDD" id="cd00827">
    <property type="entry name" value="init_cond_enzymes"/>
    <property type="match status" value="1"/>
</dbReference>
<reference evidence="5" key="1">
    <citation type="journal article" date="2019" name="Int. J. Syst. Evol. Microbiol.">
        <title>The Global Catalogue of Microorganisms (GCM) 10K type strain sequencing project: providing services to taxonomists for standard genome sequencing and annotation.</title>
        <authorList>
            <consortium name="The Broad Institute Genomics Platform"/>
            <consortium name="The Broad Institute Genome Sequencing Center for Infectious Disease"/>
            <person name="Wu L."/>
            <person name="Ma J."/>
        </authorList>
    </citation>
    <scope>NUCLEOTIDE SEQUENCE [LARGE SCALE GENOMIC DNA]</scope>
    <source>
        <strain evidence="5">KCTC 42964</strain>
    </source>
</reference>
<keyword evidence="2" id="KW-0012">Acyltransferase</keyword>
<dbReference type="SUPFAM" id="SSF53901">
    <property type="entry name" value="Thiolase-like"/>
    <property type="match status" value="2"/>
</dbReference>
<comment type="caution">
    <text evidence="4">The sequence shown here is derived from an EMBL/GenBank/DDBJ whole genome shotgun (WGS) entry which is preliminary data.</text>
</comment>
<dbReference type="PANTHER" id="PTHR34069:SF2">
    <property type="entry name" value="BETA-KETOACYL-[ACYL-CARRIER-PROTEIN] SYNTHASE III"/>
    <property type="match status" value="1"/>
</dbReference>
<gene>
    <name evidence="4" type="ORF">ACFOGJ_21990</name>
</gene>
<dbReference type="SUPFAM" id="SSF50249">
    <property type="entry name" value="Nucleic acid-binding proteins"/>
    <property type="match status" value="1"/>
</dbReference>
<accession>A0ABV7L5L8</accession>
<keyword evidence="5" id="KW-1185">Reference proteome</keyword>
<dbReference type="InterPro" id="IPR016039">
    <property type="entry name" value="Thiolase-like"/>
</dbReference>
<dbReference type="Gene3D" id="3.40.47.10">
    <property type="match status" value="2"/>
</dbReference>
<dbReference type="RefSeq" id="WP_379904615.1">
    <property type="nucleotide sequence ID" value="NZ_JBHRTR010000034.1"/>
</dbReference>
<evidence type="ECO:0000256" key="1">
    <source>
        <dbReference type="ARBA" id="ARBA00022679"/>
    </source>
</evidence>
<dbReference type="Pfam" id="PF08541">
    <property type="entry name" value="ACP_syn_III_C"/>
    <property type="match status" value="1"/>
</dbReference>
<dbReference type="InterPro" id="IPR012340">
    <property type="entry name" value="NA-bd_OB-fold"/>
</dbReference>
<evidence type="ECO:0000313" key="4">
    <source>
        <dbReference type="EMBL" id="MFC3229938.1"/>
    </source>
</evidence>
<evidence type="ECO:0000256" key="2">
    <source>
        <dbReference type="ARBA" id="ARBA00023315"/>
    </source>
</evidence>
<dbReference type="InterPro" id="IPR013747">
    <property type="entry name" value="ACP_syn_III_C"/>
</dbReference>
<name>A0ABV7L5L8_9PROT</name>
<evidence type="ECO:0000259" key="3">
    <source>
        <dbReference type="Pfam" id="PF08541"/>
    </source>
</evidence>
<feature type="domain" description="Beta-ketoacyl-[acyl-carrier-protein] synthase III C-terminal" evidence="3">
    <location>
        <begin position="218"/>
        <end position="297"/>
    </location>
</feature>
<dbReference type="EMBL" id="JBHRTR010000034">
    <property type="protein sequence ID" value="MFC3229938.1"/>
    <property type="molecule type" value="Genomic_DNA"/>
</dbReference>
<dbReference type="Proteomes" id="UP001595528">
    <property type="component" value="Unassembled WGS sequence"/>
</dbReference>
<organism evidence="4 5">
    <name type="scientific">Marinibaculum pumilum</name>
    <dbReference type="NCBI Taxonomy" id="1766165"/>
    <lineage>
        <taxon>Bacteria</taxon>
        <taxon>Pseudomonadati</taxon>
        <taxon>Pseudomonadota</taxon>
        <taxon>Alphaproteobacteria</taxon>
        <taxon>Rhodospirillales</taxon>
        <taxon>Rhodospirillaceae</taxon>
        <taxon>Marinibaculum</taxon>
    </lineage>
</organism>
<dbReference type="PANTHER" id="PTHR34069">
    <property type="entry name" value="3-OXOACYL-[ACYL-CARRIER-PROTEIN] SYNTHASE 3"/>
    <property type="match status" value="1"/>
</dbReference>
<proteinExistence type="predicted"/>